<proteinExistence type="predicted"/>
<dbReference type="Proteomes" id="UP001142055">
    <property type="component" value="Chromosome 1"/>
</dbReference>
<evidence type="ECO:0000313" key="3">
    <source>
        <dbReference type="Proteomes" id="UP001142055"/>
    </source>
</evidence>
<comment type="caution">
    <text evidence="2">The sequence shown here is derived from an EMBL/GenBank/DDBJ whole genome shotgun (WGS) entry which is preliminary data.</text>
</comment>
<dbReference type="InterPro" id="IPR046341">
    <property type="entry name" value="SET_dom_sf"/>
</dbReference>
<feature type="compositionally biased region" description="Polar residues" evidence="1">
    <location>
        <begin position="133"/>
        <end position="150"/>
    </location>
</feature>
<feature type="region of interest" description="Disordered" evidence="1">
    <location>
        <begin position="126"/>
        <end position="150"/>
    </location>
</feature>
<evidence type="ECO:0000256" key="1">
    <source>
        <dbReference type="SAM" id="MobiDB-lite"/>
    </source>
</evidence>
<gene>
    <name evidence="2" type="ORF">RDWZM_001536</name>
</gene>
<sequence length="624" mass="70998">MAKNKQMKCRIVSGNQWEQNEANNNSKFDWKMIYNSPITFEQLFNDMIHNTKEEYKSTIGSIRKEITNLVTKSNKQKTTKSMMKANDKLRLGSCLLADVKRNFDSNKVHLAIANITEGICALPPIPKGPHNGSKGSASSPNNSQDPTSTRAELEAIKLKYRDAYYARALAFYLVDRHQDFEHDAMLALQVCDNTQQFYLIRALVNDLTQTARQLCSKMNRLIDSKMGSTPNAQIRIDGIRKKINRIVNRTFEWIERYACLNKDNRGKVTNLIEMYLAIRNLMSSDEQQEPMEPKSPIVKNSNNQVKHMPMKTTNALEKVTIDPIEGAIKSKISLASFPCPNCIVVIFCGPACESQANHETGKHKLVCKIDEQIYKRLGLTAYITLQIIAYCASELNHIIQVSVENFPTETIKKLLDGHGNVTWKQVSLAFLLLRQHRYHNWNALMLESSPNGQKIRSMIREGIFLYELIQNKLELHGGDKEKLQLFKLIMHLMFFVEHYPLAWYNLGHMNASTTDKKFVKCGIGFGPIGALLKFQCDNNVMRRHNDRRGIVEYVACRDIQPNEVLTIGWGLPKNLKINSGEPQADSVSKREQISSLLDKQYLLKCDCSSCAGGQSTYAPPQLDK</sequence>
<dbReference type="SUPFAM" id="SSF82199">
    <property type="entry name" value="SET domain"/>
    <property type="match status" value="1"/>
</dbReference>
<accession>A0A9Q0MBW3</accession>
<protein>
    <submittedName>
        <fullName evidence="2">Uncharacterized protein</fullName>
    </submittedName>
</protein>
<organism evidence="2 3">
    <name type="scientific">Blomia tropicalis</name>
    <name type="common">Mite</name>
    <dbReference type="NCBI Taxonomy" id="40697"/>
    <lineage>
        <taxon>Eukaryota</taxon>
        <taxon>Metazoa</taxon>
        <taxon>Ecdysozoa</taxon>
        <taxon>Arthropoda</taxon>
        <taxon>Chelicerata</taxon>
        <taxon>Arachnida</taxon>
        <taxon>Acari</taxon>
        <taxon>Acariformes</taxon>
        <taxon>Sarcoptiformes</taxon>
        <taxon>Astigmata</taxon>
        <taxon>Glycyphagoidea</taxon>
        <taxon>Echimyopodidae</taxon>
        <taxon>Blomia</taxon>
    </lineage>
</organism>
<name>A0A9Q0MBW3_BLOTA</name>
<dbReference type="EMBL" id="JAPWDV010000001">
    <property type="protein sequence ID" value="KAJ6222991.1"/>
    <property type="molecule type" value="Genomic_DNA"/>
</dbReference>
<reference evidence="2" key="1">
    <citation type="submission" date="2022-12" db="EMBL/GenBank/DDBJ databases">
        <title>Genome assemblies of Blomia tropicalis.</title>
        <authorList>
            <person name="Cui Y."/>
        </authorList>
    </citation>
    <scope>NUCLEOTIDE SEQUENCE</scope>
    <source>
        <tissue evidence="2">Adult mites</tissue>
    </source>
</reference>
<dbReference type="SUPFAM" id="SSF144232">
    <property type="entry name" value="HIT/MYND zinc finger-like"/>
    <property type="match status" value="1"/>
</dbReference>
<evidence type="ECO:0000313" key="2">
    <source>
        <dbReference type="EMBL" id="KAJ6222991.1"/>
    </source>
</evidence>
<dbReference type="Gene3D" id="2.170.270.10">
    <property type="entry name" value="SET domain"/>
    <property type="match status" value="1"/>
</dbReference>
<dbReference type="AlphaFoldDB" id="A0A9Q0MBW3"/>
<keyword evidence="3" id="KW-1185">Reference proteome</keyword>